<name>A0A918RC67_9FLAO</name>
<protein>
    <recommendedName>
        <fullName evidence="4">DUF4381 domain-containing protein</fullName>
    </recommendedName>
</protein>
<proteinExistence type="predicted"/>
<sequence>MQQDQNIELSPIITPDPIPFTMDTIGWKILFIVLACLILFIAYTYYKKYKQNAYRRTAISNIQKLMHSKENTISTNIVQIMFLLKQTALQTYSRKQVASLEGENWLNFLDSKLNQAVFIKYKTSIASAVYKGEYTNSDSFKMDEFASNSIKWIKHHA</sequence>
<dbReference type="Pfam" id="PF14316">
    <property type="entry name" value="DUF4381"/>
    <property type="match status" value="1"/>
</dbReference>
<dbReference type="Proteomes" id="UP000636004">
    <property type="component" value="Unassembled WGS sequence"/>
</dbReference>
<evidence type="ECO:0000313" key="2">
    <source>
        <dbReference type="EMBL" id="GGZ91717.1"/>
    </source>
</evidence>
<keyword evidence="1" id="KW-1133">Transmembrane helix</keyword>
<gene>
    <name evidence="2" type="ORF">GCM10007028_32670</name>
</gene>
<reference evidence="2" key="2">
    <citation type="submission" date="2020-09" db="EMBL/GenBank/DDBJ databases">
        <authorList>
            <person name="Sun Q."/>
            <person name="Kim S."/>
        </authorList>
    </citation>
    <scope>NUCLEOTIDE SEQUENCE</scope>
    <source>
        <strain evidence="2">KCTC 12710</strain>
    </source>
</reference>
<evidence type="ECO:0008006" key="4">
    <source>
        <dbReference type="Google" id="ProtNLM"/>
    </source>
</evidence>
<keyword evidence="3" id="KW-1185">Reference proteome</keyword>
<feature type="transmembrane region" description="Helical" evidence="1">
    <location>
        <begin position="25"/>
        <end position="46"/>
    </location>
</feature>
<dbReference type="AlphaFoldDB" id="A0A918RC67"/>
<evidence type="ECO:0000256" key="1">
    <source>
        <dbReference type="SAM" id="Phobius"/>
    </source>
</evidence>
<organism evidence="2 3">
    <name type="scientific">Algibacter mikhailovii</name>
    <dbReference type="NCBI Taxonomy" id="425498"/>
    <lineage>
        <taxon>Bacteria</taxon>
        <taxon>Pseudomonadati</taxon>
        <taxon>Bacteroidota</taxon>
        <taxon>Flavobacteriia</taxon>
        <taxon>Flavobacteriales</taxon>
        <taxon>Flavobacteriaceae</taxon>
        <taxon>Algibacter</taxon>
    </lineage>
</organism>
<comment type="caution">
    <text evidence="2">The sequence shown here is derived from an EMBL/GenBank/DDBJ whole genome shotgun (WGS) entry which is preliminary data.</text>
</comment>
<dbReference type="InterPro" id="IPR025489">
    <property type="entry name" value="DUF4381"/>
</dbReference>
<reference evidence="2" key="1">
    <citation type="journal article" date="2014" name="Int. J. Syst. Evol. Microbiol.">
        <title>Complete genome sequence of Corynebacterium casei LMG S-19264T (=DSM 44701T), isolated from a smear-ripened cheese.</title>
        <authorList>
            <consortium name="US DOE Joint Genome Institute (JGI-PGF)"/>
            <person name="Walter F."/>
            <person name="Albersmeier A."/>
            <person name="Kalinowski J."/>
            <person name="Ruckert C."/>
        </authorList>
    </citation>
    <scope>NUCLEOTIDE SEQUENCE</scope>
    <source>
        <strain evidence="2">KCTC 12710</strain>
    </source>
</reference>
<dbReference type="EMBL" id="BMWZ01000009">
    <property type="protein sequence ID" value="GGZ91717.1"/>
    <property type="molecule type" value="Genomic_DNA"/>
</dbReference>
<evidence type="ECO:0000313" key="3">
    <source>
        <dbReference type="Proteomes" id="UP000636004"/>
    </source>
</evidence>
<dbReference type="RefSeq" id="WP_189362508.1">
    <property type="nucleotide sequence ID" value="NZ_BMWZ01000009.1"/>
</dbReference>
<accession>A0A918RC67</accession>
<keyword evidence="1" id="KW-0812">Transmembrane</keyword>
<keyword evidence="1" id="KW-0472">Membrane</keyword>